<feature type="compositionally biased region" description="Low complexity" evidence="8">
    <location>
        <begin position="95"/>
        <end position="110"/>
    </location>
</feature>
<feature type="region of interest" description="Disordered" evidence="8">
    <location>
        <begin position="447"/>
        <end position="497"/>
    </location>
</feature>
<dbReference type="GO" id="GO:0003714">
    <property type="term" value="F:transcription corepressor activity"/>
    <property type="evidence" value="ECO:0007669"/>
    <property type="project" value="EnsemblFungi"/>
</dbReference>
<dbReference type="GO" id="GO:0061188">
    <property type="term" value="P:negative regulation of rDNA heterochromatin formation"/>
    <property type="evidence" value="ECO:0007669"/>
    <property type="project" value="EnsemblFungi"/>
</dbReference>
<dbReference type="Pfam" id="PF02671">
    <property type="entry name" value="PAH"/>
    <property type="match status" value="3"/>
</dbReference>
<evidence type="ECO:0000259" key="9">
    <source>
        <dbReference type="SMART" id="SM00761"/>
    </source>
</evidence>
<dbReference type="GeneID" id="96903401"/>
<dbReference type="InParanoid" id="G0VE04"/>
<dbReference type="InterPro" id="IPR036600">
    <property type="entry name" value="PAH_sf"/>
</dbReference>
<dbReference type="FunCoup" id="G0VE04">
    <property type="interactions" value="1244"/>
</dbReference>
<feature type="compositionally biased region" description="Basic and acidic residues" evidence="8">
    <location>
        <begin position="984"/>
        <end position="995"/>
    </location>
</feature>
<feature type="compositionally biased region" description="Low complexity" evidence="8">
    <location>
        <begin position="146"/>
        <end position="157"/>
    </location>
</feature>
<keyword evidence="2" id="KW-0678">Repressor</keyword>
<protein>
    <recommendedName>
        <fullName evidence="9">Histone deacetylase interacting domain-containing protein</fullName>
    </recommendedName>
</protein>
<dbReference type="GO" id="GO:0000122">
    <property type="term" value="P:negative regulation of transcription by RNA polymerase II"/>
    <property type="evidence" value="ECO:0007669"/>
    <property type="project" value="EnsemblFungi"/>
</dbReference>
<evidence type="ECO:0000256" key="5">
    <source>
        <dbReference type="ARBA" id="ARBA00023163"/>
    </source>
</evidence>
<keyword evidence="3" id="KW-0677">Repeat</keyword>
<dbReference type="GO" id="GO:0044804">
    <property type="term" value="P:nucleophagy"/>
    <property type="evidence" value="ECO:0007669"/>
    <property type="project" value="EnsemblFungi"/>
</dbReference>
<dbReference type="STRING" id="1064592.G0VE04"/>
<evidence type="ECO:0000256" key="7">
    <source>
        <dbReference type="PROSITE-ProRule" id="PRU00810"/>
    </source>
</evidence>
<feature type="region of interest" description="Disordered" evidence="8">
    <location>
        <begin position="286"/>
        <end position="329"/>
    </location>
</feature>
<dbReference type="GO" id="GO:0034605">
    <property type="term" value="P:cellular response to heat"/>
    <property type="evidence" value="ECO:0007669"/>
    <property type="project" value="EnsemblFungi"/>
</dbReference>
<dbReference type="InterPro" id="IPR003822">
    <property type="entry name" value="PAH"/>
</dbReference>
<dbReference type="KEGG" id="ncs:NCAS_0D02130"/>
<dbReference type="HOGENOM" id="CLU_001360_2_1_1"/>
<dbReference type="SMART" id="SM00761">
    <property type="entry name" value="HDAC_interact"/>
    <property type="match status" value="1"/>
</dbReference>
<feature type="region of interest" description="Disordered" evidence="8">
    <location>
        <begin position="1033"/>
        <end position="1062"/>
    </location>
</feature>
<evidence type="ECO:0000256" key="4">
    <source>
        <dbReference type="ARBA" id="ARBA00023015"/>
    </source>
</evidence>
<dbReference type="Proteomes" id="UP000001640">
    <property type="component" value="Chromosome 4"/>
</dbReference>
<dbReference type="GO" id="GO:0000086">
    <property type="term" value="P:G2/M transition of mitotic cell cycle"/>
    <property type="evidence" value="ECO:0007669"/>
    <property type="project" value="EnsemblFungi"/>
</dbReference>
<dbReference type="OMA" id="MCEEVIK"/>
<dbReference type="GO" id="GO:0051321">
    <property type="term" value="P:meiotic cell cycle"/>
    <property type="evidence" value="ECO:0007669"/>
    <property type="project" value="EnsemblFungi"/>
</dbReference>
<proteinExistence type="predicted"/>
<dbReference type="FunFam" id="1.20.1160.11:FF:000001">
    <property type="entry name" value="Paired amphipathic helix protein Sin3"/>
    <property type="match status" value="1"/>
</dbReference>
<feature type="compositionally biased region" description="Polar residues" evidence="8">
    <location>
        <begin position="17"/>
        <end position="27"/>
    </location>
</feature>
<keyword evidence="11" id="KW-1185">Reference proteome</keyword>
<name>G0VE04_NAUCA</name>
<dbReference type="GO" id="GO:0016479">
    <property type="term" value="P:negative regulation of transcription by RNA polymerase I"/>
    <property type="evidence" value="ECO:0007669"/>
    <property type="project" value="EnsemblFungi"/>
</dbReference>
<dbReference type="GO" id="GO:0061186">
    <property type="term" value="P:negative regulation of silent mating-type cassette heterochromatin formation"/>
    <property type="evidence" value="ECO:0007669"/>
    <property type="project" value="EnsemblFungi"/>
</dbReference>
<evidence type="ECO:0000313" key="10">
    <source>
        <dbReference type="EMBL" id="CCC69794.1"/>
    </source>
</evidence>
<dbReference type="GO" id="GO:0006303">
    <property type="term" value="P:double-strand break repair via nonhomologous end joining"/>
    <property type="evidence" value="ECO:0007669"/>
    <property type="project" value="EnsemblFungi"/>
</dbReference>
<feature type="domain" description="Histone deacetylase interacting" evidence="9">
    <location>
        <begin position="690"/>
        <end position="791"/>
    </location>
</feature>
<feature type="compositionally biased region" description="Low complexity" evidence="8">
    <location>
        <begin position="457"/>
        <end position="470"/>
    </location>
</feature>
<dbReference type="GO" id="GO:0070550">
    <property type="term" value="P:rDNA chromatin condensation"/>
    <property type="evidence" value="ECO:0007669"/>
    <property type="project" value="EnsemblFungi"/>
</dbReference>
<dbReference type="Pfam" id="PF16879">
    <property type="entry name" value="Sin3a_C"/>
    <property type="match status" value="1"/>
</dbReference>
<dbReference type="Pfam" id="PF08295">
    <property type="entry name" value="Sin3_corepress"/>
    <property type="match status" value="1"/>
</dbReference>
<dbReference type="GO" id="GO:0042802">
    <property type="term" value="F:identical protein binding"/>
    <property type="evidence" value="ECO:0007669"/>
    <property type="project" value="EnsemblFungi"/>
</dbReference>
<feature type="compositionally biased region" description="Pro residues" evidence="8">
    <location>
        <begin position="158"/>
        <end position="174"/>
    </location>
</feature>
<feature type="compositionally biased region" description="Polar residues" evidence="8">
    <location>
        <begin position="311"/>
        <end position="329"/>
    </location>
</feature>
<feature type="compositionally biased region" description="Polar residues" evidence="8">
    <location>
        <begin position="36"/>
        <end position="50"/>
    </location>
</feature>
<dbReference type="InterPro" id="IPR013194">
    <property type="entry name" value="HDAC_interact_dom"/>
</dbReference>
<dbReference type="GO" id="GO:0032221">
    <property type="term" value="C:Rpd3S complex"/>
    <property type="evidence" value="ECO:0007669"/>
    <property type="project" value="EnsemblFungi"/>
</dbReference>
<dbReference type="PANTHER" id="PTHR12346">
    <property type="entry name" value="SIN3B-RELATED"/>
    <property type="match status" value="1"/>
</dbReference>
<accession>G0VE04</accession>
<organism evidence="10 11">
    <name type="scientific">Naumovozyma castellii</name>
    <name type="common">Yeast</name>
    <name type="synonym">Saccharomyces castellii</name>
    <dbReference type="NCBI Taxonomy" id="27288"/>
    <lineage>
        <taxon>Eukaryota</taxon>
        <taxon>Fungi</taxon>
        <taxon>Dikarya</taxon>
        <taxon>Ascomycota</taxon>
        <taxon>Saccharomycotina</taxon>
        <taxon>Saccharomycetes</taxon>
        <taxon>Saccharomycetales</taxon>
        <taxon>Saccharomycetaceae</taxon>
        <taxon>Naumovozyma</taxon>
    </lineage>
</organism>
<evidence type="ECO:0000256" key="8">
    <source>
        <dbReference type="SAM" id="MobiDB-lite"/>
    </source>
</evidence>
<dbReference type="InterPro" id="IPR039774">
    <property type="entry name" value="Sin3-like"/>
</dbReference>
<feature type="region of interest" description="Disordered" evidence="8">
    <location>
        <begin position="984"/>
        <end position="1014"/>
    </location>
</feature>
<evidence type="ECO:0000256" key="3">
    <source>
        <dbReference type="ARBA" id="ARBA00022737"/>
    </source>
</evidence>
<dbReference type="FunFam" id="1.20.1160.11:FF:000002">
    <property type="entry name" value="Paired amphipathic helix protein SIN3"/>
    <property type="match status" value="1"/>
</dbReference>
<sequence length="1434" mass="164085">MSNAWNQHQTESETHNVDSVNLNQVDQTAERDHIPQETNFANQEQQQTNMKAEPSSEHVILPSLSSIGGVQTSSENNITNPTQNQIPTTGVNTATTSQSSSQMLPSVSSTFATPPNSTNITVPAQNQEQPKRNSASTGFSVASFDNPLPAVQNQQPLPVQPQPQPQPHPQPQPQPQSQQSQQAQQAQQAQPQPQQPREQDQFQDLAYRPLNVKDALSYLEQVKYQFSQRPDIYNQFLDIMKDFKSQSIDTPGVIERVSALFRGYPMLVQGFNTFLPQGYRIECTTDPDGPIRVTTPMGTSTLSGGPAMEAPSSSESNLQQQQHHQSPTIPSLAASTFQESNFQQTPQPEDQSAKNAEVEFSQAINYVNKIKNRFADQPDIYKRFLEILQTYQREQKPINEVYSQVTVLFQHAPDLLDDFKKFLPESSGTTSTSELPQNAGIQQRAAIPTPNPKHQQYGYPNNYYPNGTGTQQNLPPIGSFAPPNGTASREYAPGNQFVGPGGLPSMIPNDQALQQQQQPGLVHGYTNEAIPVSNLRSPLTDQQYPNLLNMQNQMTPGQMDINNATAPMAQQYTNEAPIRPEIDLDPSIVPVIPEPTEPLEYNVSLVEETNFFEKAKKFIGTKQVYTEFLKILNLYSQDLLTTDELCVKVEYYLGSNEELFTWFKNFVGFQEKPLIIENIVHEKHKLDLDLCEACGPSYKKLPKTDTFMPCSGRDEMCWEVLNDEWVGHPVWASEDSGFIAHRKNQYEESLFKTEEERHEYDFCIESNLRTIQTLETIANKIGNMTNEEKKNFKLPPGLGHTSSTIYKKVIRKVYDKDRGFEIIDLLHEEPALTVPVVLKRLKQKDEEWRRAQREWNKVWRELEQKVYYKSLDHLGLTFKQADKKLLTTKQLLSEISSIKVDQTNKRIHWLTPKPKSQLEFQFDDNDIFVDILGLTSVFINHSSTYSNPEKERMKDFLRVFVSLFFSIPLDKVNEALSDRSHWLQEKEKKTKESSRNIDSTTSSSSSGSNSKKRPLNIDIPLADILRKHKYQKIRKQAKESNEENAQEEDDENIVGDSNEELNEQDENEIILEEIKRPWLLGNIIETASNHGTISNRKVFNMFANTNIYVFFRLWTVIYERLYEMKQINEKVTKEVNSRRISQFAKDLNLISTQLKDMGLDFVGVNSYQELLVLSKRLIQNDIEHQWFEESLRQAFNNKAFKLYTVDKVIQSLVKHAHTILGDVKTSEIMVLFEKDRLCSSTSAKEQILYRLQTRAHMTNTENMFRIEFNEEKNHVCIQYIALEDLTIKQPKSMEKNWEYYVTSYSLPHPTEGVPQDELKIPFLEKTLELEVDEEGDNKSSPEGVSSSKLKIKIDPKSYALEIEPGSFDLFSRKSMNVYPTYSDETKKRKSIDQMTKFLDGKNGWKKNLTTADSTNIEDLVKKSRELSKATGEQI</sequence>
<dbReference type="PANTHER" id="PTHR12346:SF0">
    <property type="entry name" value="SIN3A, ISOFORM G"/>
    <property type="match status" value="1"/>
</dbReference>
<keyword evidence="6 7" id="KW-0539">Nucleus</keyword>
<dbReference type="EMBL" id="HE576755">
    <property type="protein sequence ID" value="CCC69794.1"/>
    <property type="molecule type" value="Genomic_DNA"/>
</dbReference>
<dbReference type="GO" id="GO:0033698">
    <property type="term" value="C:Rpd3L complex"/>
    <property type="evidence" value="ECO:0007669"/>
    <property type="project" value="EnsemblFungi"/>
</dbReference>
<feature type="compositionally biased region" description="Polar residues" evidence="8">
    <location>
        <begin position="111"/>
        <end position="140"/>
    </location>
</feature>
<dbReference type="GO" id="GO:0045944">
    <property type="term" value="P:positive regulation of transcription by RNA polymerase II"/>
    <property type="evidence" value="ECO:0007669"/>
    <property type="project" value="EnsemblFungi"/>
</dbReference>
<feature type="compositionally biased region" description="Low complexity" evidence="8">
    <location>
        <begin position="996"/>
        <end position="1009"/>
    </location>
</feature>
<dbReference type="InterPro" id="IPR031693">
    <property type="entry name" value="Sin3_C"/>
</dbReference>
<evidence type="ECO:0000256" key="1">
    <source>
        <dbReference type="ARBA" id="ARBA00004123"/>
    </source>
</evidence>
<dbReference type="eggNOG" id="KOG4204">
    <property type="taxonomic scope" value="Eukaryota"/>
</dbReference>
<dbReference type="SUPFAM" id="SSF47762">
    <property type="entry name" value="PAH2 domain"/>
    <property type="match status" value="3"/>
</dbReference>
<dbReference type="PROSITE" id="PS51477">
    <property type="entry name" value="PAH"/>
    <property type="match status" value="3"/>
</dbReference>
<dbReference type="GO" id="GO:0003713">
    <property type="term" value="F:transcription coactivator activity"/>
    <property type="evidence" value="ECO:0007669"/>
    <property type="project" value="EnsemblFungi"/>
</dbReference>
<dbReference type="GO" id="GO:0030174">
    <property type="term" value="P:regulation of DNA-templated DNA replication initiation"/>
    <property type="evidence" value="ECO:0007669"/>
    <property type="project" value="EnsemblFungi"/>
</dbReference>
<dbReference type="Gene3D" id="1.20.1160.11">
    <property type="entry name" value="Paired amphipathic helix"/>
    <property type="match status" value="3"/>
</dbReference>
<evidence type="ECO:0000256" key="2">
    <source>
        <dbReference type="ARBA" id="ARBA00022491"/>
    </source>
</evidence>
<reference key="2">
    <citation type="submission" date="2011-08" db="EMBL/GenBank/DDBJ databases">
        <title>Genome sequence of Naumovozyma castellii.</title>
        <authorList>
            <person name="Gordon J.L."/>
            <person name="Armisen D."/>
            <person name="Proux-Wera E."/>
            <person name="OhEigeartaigh S.S."/>
            <person name="Byrne K.P."/>
            <person name="Wolfe K.H."/>
        </authorList>
    </citation>
    <scope>NUCLEOTIDE SEQUENCE</scope>
    <source>
        <strain>Type strain:CBS 4309</strain>
    </source>
</reference>
<dbReference type="OrthoDB" id="10265969at2759"/>
<keyword evidence="5" id="KW-0804">Transcription</keyword>
<feature type="compositionally biased region" description="Polar residues" evidence="8">
    <location>
        <begin position="63"/>
        <end position="94"/>
    </location>
</feature>
<feature type="compositionally biased region" description="Acidic residues" evidence="8">
    <location>
        <begin position="1042"/>
        <end position="1062"/>
    </location>
</feature>
<keyword evidence="4" id="KW-0805">Transcription regulation</keyword>
<gene>
    <name evidence="10" type="primary">NCAS0D02130</name>
    <name evidence="10" type="ordered locus">NCAS_0D02130</name>
</gene>
<dbReference type="FunFam" id="1.20.1160.11:FF:000003">
    <property type="entry name" value="Paired amphipathic helix SIN3-like protein"/>
    <property type="match status" value="1"/>
</dbReference>
<feature type="region of interest" description="Disordered" evidence="8">
    <location>
        <begin position="1"/>
        <end position="200"/>
    </location>
</feature>
<evidence type="ECO:0000313" key="11">
    <source>
        <dbReference type="Proteomes" id="UP000001640"/>
    </source>
</evidence>
<reference evidence="10 11" key="1">
    <citation type="journal article" date="2011" name="Proc. Natl. Acad. Sci. U.S.A.">
        <title>Evolutionary erosion of yeast sex chromosomes by mating-type switching accidents.</title>
        <authorList>
            <person name="Gordon J.L."/>
            <person name="Armisen D."/>
            <person name="Proux-Wera E."/>
            <person name="Oheigeartaigh S.S."/>
            <person name="Byrne K.P."/>
            <person name="Wolfe K.H."/>
        </authorList>
    </citation>
    <scope>NUCLEOTIDE SEQUENCE [LARGE SCALE GENOMIC DNA]</scope>
    <source>
        <strain evidence="11">ATCC 76901 / BCRC 22586 / CBS 4309 / NBRC 1992 / NRRL Y-12630</strain>
    </source>
</reference>
<dbReference type="RefSeq" id="XP_003676156.1">
    <property type="nucleotide sequence ID" value="XM_003676108.1"/>
</dbReference>
<evidence type="ECO:0000256" key="6">
    <source>
        <dbReference type="ARBA" id="ARBA00023242"/>
    </source>
</evidence>
<feature type="compositionally biased region" description="Low complexity" evidence="8">
    <location>
        <begin position="175"/>
        <end position="196"/>
    </location>
</feature>
<comment type="subcellular location">
    <subcellularLocation>
        <location evidence="1 7">Nucleus</location>
    </subcellularLocation>
</comment>